<dbReference type="STRING" id="139825.A0A401G618"/>
<comment type="caution">
    <text evidence="7">The sequence shown here is derived from an EMBL/GenBank/DDBJ whole genome shotgun (WGS) entry which is preliminary data.</text>
</comment>
<dbReference type="InterPro" id="IPR011051">
    <property type="entry name" value="RmlC_Cupin_sf"/>
</dbReference>
<dbReference type="SMART" id="SM00835">
    <property type="entry name" value="Cupin_1"/>
    <property type="match status" value="1"/>
</dbReference>
<keyword evidence="3" id="KW-0964">Secreted</keyword>
<evidence type="ECO:0000313" key="8">
    <source>
        <dbReference type="Proteomes" id="UP000287166"/>
    </source>
</evidence>
<dbReference type="InterPro" id="IPR006045">
    <property type="entry name" value="Cupin_1"/>
</dbReference>
<dbReference type="InParanoid" id="A0A401G618"/>
<organism evidence="7 8">
    <name type="scientific">Sparassis crispa</name>
    <dbReference type="NCBI Taxonomy" id="139825"/>
    <lineage>
        <taxon>Eukaryota</taxon>
        <taxon>Fungi</taxon>
        <taxon>Dikarya</taxon>
        <taxon>Basidiomycota</taxon>
        <taxon>Agaricomycotina</taxon>
        <taxon>Agaricomycetes</taxon>
        <taxon>Polyporales</taxon>
        <taxon>Sparassidaceae</taxon>
        <taxon>Sparassis</taxon>
    </lineage>
</organism>
<evidence type="ECO:0000256" key="4">
    <source>
        <dbReference type="ARBA" id="ARBA00022723"/>
    </source>
</evidence>
<keyword evidence="4" id="KW-0479">Metal-binding</keyword>
<dbReference type="InterPro" id="IPR001929">
    <property type="entry name" value="Germin"/>
</dbReference>
<evidence type="ECO:0000259" key="6">
    <source>
        <dbReference type="SMART" id="SM00835"/>
    </source>
</evidence>
<feature type="domain" description="Cupin type-1" evidence="6">
    <location>
        <begin position="3"/>
        <end position="111"/>
    </location>
</feature>
<dbReference type="SUPFAM" id="SSF51182">
    <property type="entry name" value="RmlC-like cupins"/>
    <property type="match status" value="1"/>
</dbReference>
<gene>
    <name evidence="7" type="ORF">SCP_0104890</name>
</gene>
<comment type="similarity">
    <text evidence="2">Belongs to the germin family.</text>
</comment>
<protein>
    <submittedName>
        <fullName evidence="7">RmlC-like cupin</fullName>
    </submittedName>
</protein>
<dbReference type="OrthoDB" id="1921208at2759"/>
<accession>A0A401G618</accession>
<dbReference type="PRINTS" id="PR00325">
    <property type="entry name" value="GERMIN"/>
</dbReference>
<dbReference type="GO" id="GO:0030145">
    <property type="term" value="F:manganese ion binding"/>
    <property type="evidence" value="ECO:0007669"/>
    <property type="project" value="InterPro"/>
</dbReference>
<dbReference type="GO" id="GO:0005576">
    <property type="term" value="C:extracellular region"/>
    <property type="evidence" value="ECO:0007669"/>
    <property type="project" value="UniProtKB-SubCell"/>
</dbReference>
<keyword evidence="5" id="KW-0464">Manganese</keyword>
<dbReference type="EMBL" id="BFAD01000001">
    <property type="protein sequence ID" value="GBE77609.1"/>
    <property type="molecule type" value="Genomic_DNA"/>
</dbReference>
<dbReference type="GeneID" id="38774526"/>
<dbReference type="PANTHER" id="PTHR31238">
    <property type="entry name" value="GERMIN-LIKE PROTEIN SUBFAMILY 3 MEMBER 3"/>
    <property type="match status" value="1"/>
</dbReference>
<keyword evidence="8" id="KW-1185">Reference proteome</keyword>
<dbReference type="InterPro" id="IPR014710">
    <property type="entry name" value="RmlC-like_jellyroll"/>
</dbReference>
<dbReference type="Gene3D" id="2.60.120.10">
    <property type="entry name" value="Jelly Rolls"/>
    <property type="match status" value="1"/>
</dbReference>
<proteinExistence type="inferred from homology"/>
<dbReference type="RefSeq" id="XP_027608522.1">
    <property type="nucleotide sequence ID" value="XM_027752721.1"/>
</dbReference>
<evidence type="ECO:0000256" key="5">
    <source>
        <dbReference type="ARBA" id="ARBA00023211"/>
    </source>
</evidence>
<sequence>MAPNVHSGINTQQLSECVLFVSVFHTHPHATELLYAVNSTITTGMIPQGGTRFIFNNVTAGSGIVLPQGSVYFEINDNCDPVTFVSALNSEDPGASPVAQLFFGMPPNVVSTSLDPRHFILGTDKCLQRCGLMRSTQPMAQQDPRVPGNTFLSGVSTGMGAATSSTSYSRSIMQTADLIAAIENSIALSVICISATVASSADITTCNELARGLKWIQGCWEQRFCVQ</sequence>
<evidence type="ECO:0000313" key="7">
    <source>
        <dbReference type="EMBL" id="GBE77609.1"/>
    </source>
</evidence>
<evidence type="ECO:0000256" key="3">
    <source>
        <dbReference type="ARBA" id="ARBA00022525"/>
    </source>
</evidence>
<comment type="subcellular location">
    <subcellularLocation>
        <location evidence="1">Secreted</location>
    </subcellularLocation>
</comment>
<evidence type="ECO:0000256" key="1">
    <source>
        <dbReference type="ARBA" id="ARBA00004613"/>
    </source>
</evidence>
<dbReference type="Pfam" id="PF00190">
    <property type="entry name" value="Cupin_1"/>
    <property type="match status" value="1"/>
</dbReference>
<dbReference type="Proteomes" id="UP000287166">
    <property type="component" value="Unassembled WGS sequence"/>
</dbReference>
<name>A0A401G618_9APHY</name>
<evidence type="ECO:0000256" key="2">
    <source>
        <dbReference type="ARBA" id="ARBA00007456"/>
    </source>
</evidence>
<dbReference type="AlphaFoldDB" id="A0A401G618"/>
<reference evidence="7 8" key="1">
    <citation type="journal article" date="2018" name="Sci. Rep.">
        <title>Genome sequence of the cauliflower mushroom Sparassis crispa (Hanabiratake) and its association with beneficial usage.</title>
        <authorList>
            <person name="Kiyama R."/>
            <person name="Furutani Y."/>
            <person name="Kawaguchi K."/>
            <person name="Nakanishi T."/>
        </authorList>
    </citation>
    <scope>NUCLEOTIDE SEQUENCE [LARGE SCALE GENOMIC DNA]</scope>
</reference>